<dbReference type="Gene3D" id="1.10.10.2840">
    <property type="entry name" value="PucR C-terminal helix-turn-helix domain"/>
    <property type="match status" value="1"/>
</dbReference>
<dbReference type="InterPro" id="IPR051448">
    <property type="entry name" value="CdaR-like_regulators"/>
</dbReference>
<evidence type="ECO:0000256" key="1">
    <source>
        <dbReference type="ARBA" id="ARBA00006754"/>
    </source>
</evidence>
<dbReference type="InterPro" id="IPR041522">
    <property type="entry name" value="CdaR_GGDEF"/>
</dbReference>
<evidence type="ECO:0000259" key="3">
    <source>
        <dbReference type="Pfam" id="PF13556"/>
    </source>
</evidence>
<evidence type="ECO:0000313" key="6">
    <source>
        <dbReference type="Proteomes" id="UP001162834"/>
    </source>
</evidence>
<gene>
    <name evidence="5" type="ORF">DSM104329_02120</name>
</gene>
<reference evidence="5" key="1">
    <citation type="journal article" date="2022" name="Int. J. Syst. Evol. Microbiol.">
        <title>Pseudomonas aegrilactucae sp. nov. and Pseudomonas morbosilactucae sp. nov., pathogens causing bacterial rot of lettuce in Japan.</title>
        <authorList>
            <person name="Sawada H."/>
            <person name="Fujikawa T."/>
            <person name="Satou M."/>
        </authorList>
    </citation>
    <scope>NUCLEOTIDE SEQUENCE</scope>
    <source>
        <strain evidence="5">0166_1</strain>
    </source>
</reference>
<dbReference type="RefSeq" id="WP_259315408.1">
    <property type="nucleotide sequence ID" value="NZ_CP087164.1"/>
</dbReference>
<evidence type="ECO:0000259" key="4">
    <source>
        <dbReference type="Pfam" id="PF17853"/>
    </source>
</evidence>
<dbReference type="Proteomes" id="UP001162834">
    <property type="component" value="Chromosome"/>
</dbReference>
<name>A0A9E6XX07_9ACTN</name>
<dbReference type="EMBL" id="CP087164">
    <property type="protein sequence ID" value="UGS35725.1"/>
    <property type="molecule type" value="Genomic_DNA"/>
</dbReference>
<dbReference type="Pfam" id="PF13556">
    <property type="entry name" value="HTH_30"/>
    <property type="match status" value="1"/>
</dbReference>
<evidence type="ECO:0008006" key="7">
    <source>
        <dbReference type="Google" id="ProtNLM"/>
    </source>
</evidence>
<dbReference type="PANTHER" id="PTHR33744:SF7">
    <property type="entry name" value="PUCR FAMILY TRANSCRIPTIONAL REGULATOR"/>
    <property type="match status" value="1"/>
</dbReference>
<organism evidence="5 6">
    <name type="scientific">Capillimicrobium parvum</name>
    <dbReference type="NCBI Taxonomy" id="2884022"/>
    <lineage>
        <taxon>Bacteria</taxon>
        <taxon>Bacillati</taxon>
        <taxon>Actinomycetota</taxon>
        <taxon>Thermoleophilia</taxon>
        <taxon>Solirubrobacterales</taxon>
        <taxon>Capillimicrobiaceae</taxon>
        <taxon>Capillimicrobium</taxon>
    </lineage>
</organism>
<keyword evidence="6" id="KW-1185">Reference proteome</keyword>
<dbReference type="Pfam" id="PF17853">
    <property type="entry name" value="GGDEF_2"/>
    <property type="match status" value="1"/>
</dbReference>
<dbReference type="AlphaFoldDB" id="A0A9E6XX07"/>
<dbReference type="InterPro" id="IPR025736">
    <property type="entry name" value="PucR_C-HTH_dom"/>
</dbReference>
<protein>
    <recommendedName>
        <fullName evidence="7">PucR family transcriptional regulator</fullName>
    </recommendedName>
</protein>
<accession>A0A9E6XX07</accession>
<evidence type="ECO:0000256" key="2">
    <source>
        <dbReference type="SAM" id="MobiDB-lite"/>
    </source>
</evidence>
<feature type="domain" description="PucR C-terminal helix-turn-helix" evidence="3">
    <location>
        <begin position="349"/>
        <end position="406"/>
    </location>
</feature>
<evidence type="ECO:0000313" key="5">
    <source>
        <dbReference type="EMBL" id="UGS35725.1"/>
    </source>
</evidence>
<dbReference type="InterPro" id="IPR042070">
    <property type="entry name" value="PucR_C-HTH_sf"/>
</dbReference>
<sequence length="436" mass="45397">MNARESLIVPHIATGDPSRHDGLLLRAASSADDAQRAARGARLVHAAMIDSALAGAGVGGVAAIAAEKLLGTVAIVLPEVDVAVISPDRGDDRLAELRRYVTAGMRGQLAHAPVALAGELPIDLLGDRLGSVLVLEVGNVQLLGEVLEVTAMAALTAVTLAHGTSLTQRHARAGLLEDMRRHPGPPVAEVLARARRLGSDLTAGASALCARLAPGDAERVLATIEGELPGALAAVRDDRVEALLPGSDDDAAAPDAVARRLARRLRERGAAALAPFERDPADLHIALDAAEIGLLLAEQAGVELEELLVGSWRLLVRTAATDPRQLDALIDTTVGPALEPGHPSLAAPVDTLNAYIDQGASMTATAQALYLHRHTVASHLERIAEATGHDPLSPRGQEQLALGLKALAIRNIMERPPPSDVRRPIRGQELGAVPVA</sequence>
<feature type="domain" description="CdaR GGDEF-like" evidence="4">
    <location>
        <begin position="187"/>
        <end position="291"/>
    </location>
</feature>
<dbReference type="PANTHER" id="PTHR33744">
    <property type="entry name" value="CARBOHYDRATE DIACID REGULATOR"/>
    <property type="match status" value="1"/>
</dbReference>
<comment type="similarity">
    <text evidence="1">Belongs to the CdaR family.</text>
</comment>
<proteinExistence type="inferred from homology"/>
<feature type="region of interest" description="Disordered" evidence="2">
    <location>
        <begin position="415"/>
        <end position="436"/>
    </location>
</feature>
<dbReference type="KEGG" id="sbae:DSM104329_02120"/>